<dbReference type="PANTHER" id="PTHR14015">
    <property type="entry name" value="OPIOID GROWTH FACTOR RECEPTOR OGFR ZETA-TYPE OPIOID RECEPTOR"/>
    <property type="match status" value="1"/>
</dbReference>
<gene>
    <name evidence="2" type="ORF">DES45_105414</name>
</gene>
<keyword evidence="3" id="KW-1185">Reference proteome</keyword>
<dbReference type="GO" id="GO:0016020">
    <property type="term" value="C:membrane"/>
    <property type="evidence" value="ECO:0007669"/>
    <property type="project" value="InterPro"/>
</dbReference>
<dbReference type="InterPro" id="IPR006757">
    <property type="entry name" value="OGF_rcpt"/>
</dbReference>
<evidence type="ECO:0000313" key="2">
    <source>
        <dbReference type="EMBL" id="RDI58888.1"/>
    </source>
</evidence>
<comment type="caution">
    <text evidence="2">The sequence shown here is derived from an EMBL/GenBank/DDBJ whole genome shotgun (WGS) entry which is preliminary data.</text>
</comment>
<dbReference type="RefSeq" id="WP_114770866.1">
    <property type="nucleotide sequence ID" value="NZ_QQBB01000005.1"/>
</dbReference>
<dbReference type="AlphaFoldDB" id="A0A370HK33"/>
<dbReference type="Proteomes" id="UP000254925">
    <property type="component" value="Unassembled WGS sequence"/>
</dbReference>
<evidence type="ECO:0000313" key="3">
    <source>
        <dbReference type="Proteomes" id="UP000254925"/>
    </source>
</evidence>
<reference evidence="2 3" key="1">
    <citation type="submission" date="2018-07" db="EMBL/GenBank/DDBJ databases">
        <title>Genomic Encyclopedia of Type Strains, Phase IV (KMG-IV): sequencing the most valuable type-strain genomes for metagenomic binning, comparative biology and taxonomic classification.</title>
        <authorList>
            <person name="Goeker M."/>
        </authorList>
    </citation>
    <scope>NUCLEOTIDE SEQUENCE [LARGE SCALE GENOMIC DNA]</scope>
    <source>
        <strain evidence="2 3">DSM 14364</strain>
    </source>
</reference>
<feature type="domain" description="Opioid growth factor receptor (OGFr) conserved" evidence="1">
    <location>
        <begin position="35"/>
        <end position="92"/>
    </location>
</feature>
<dbReference type="Pfam" id="PF04664">
    <property type="entry name" value="OGFr_N"/>
    <property type="match status" value="1"/>
</dbReference>
<protein>
    <submittedName>
        <fullName evidence="2">Opioid growth factor receptor-like protein</fullName>
    </submittedName>
</protein>
<evidence type="ECO:0000259" key="1">
    <source>
        <dbReference type="Pfam" id="PF04664"/>
    </source>
</evidence>
<organism evidence="2 3">
    <name type="scientific">Microvirga subterranea</name>
    <dbReference type="NCBI Taxonomy" id="186651"/>
    <lineage>
        <taxon>Bacteria</taxon>
        <taxon>Pseudomonadati</taxon>
        <taxon>Pseudomonadota</taxon>
        <taxon>Alphaproteobacteria</taxon>
        <taxon>Hyphomicrobiales</taxon>
        <taxon>Methylobacteriaceae</taxon>
        <taxon>Microvirga</taxon>
    </lineage>
</organism>
<dbReference type="EMBL" id="QQBB01000005">
    <property type="protein sequence ID" value="RDI58888.1"/>
    <property type="molecule type" value="Genomic_DNA"/>
</dbReference>
<keyword evidence="2" id="KW-0675">Receptor</keyword>
<dbReference type="GO" id="GO:0140625">
    <property type="term" value="F:opioid growth factor receptor activity"/>
    <property type="evidence" value="ECO:0007669"/>
    <property type="project" value="InterPro"/>
</dbReference>
<dbReference type="InterPro" id="IPR039574">
    <property type="entry name" value="OGFr"/>
</dbReference>
<accession>A0A370HK33</accession>
<sequence length="157" mass="17799">MNASQHRSPLHAYLAGQGSDGRGRTIEDVLALPDEALERIHDYIQWLFPLPTRSMAQPGAPVLTPDEIASIRADEQAIANLRRAAERMRRFYERTDDWLSPHDHNHLRITRILQSLRLLAGESDARVFHQAVMIRQQASGSPVNRQSLAYWERAVGG</sequence>
<dbReference type="PANTHER" id="PTHR14015:SF2">
    <property type="entry name" value="OPIOID GROWTH FACTOR RECEPTOR (OGFR) CONSERVED DOMAIN-CONTAINING PROTEIN"/>
    <property type="match status" value="1"/>
</dbReference>
<name>A0A370HK33_9HYPH</name>
<proteinExistence type="predicted"/>
<dbReference type="OrthoDB" id="273514at2"/>